<name>A0A0L7LHB4_OPEBR</name>
<accession>A0A0L7LHB4</accession>
<comment type="caution">
    <text evidence="1">The sequence shown here is derived from an EMBL/GenBank/DDBJ whole genome shotgun (WGS) entry which is preliminary data.</text>
</comment>
<proteinExistence type="predicted"/>
<keyword evidence="2" id="KW-1185">Reference proteome</keyword>
<reference evidence="1 2" key="1">
    <citation type="journal article" date="2015" name="Genome Biol. Evol.">
        <title>The genome of winter moth (Operophtera brumata) provides a genomic perspective on sexual dimorphism and phenology.</title>
        <authorList>
            <person name="Derks M.F."/>
            <person name="Smit S."/>
            <person name="Salis L."/>
            <person name="Schijlen E."/>
            <person name="Bossers A."/>
            <person name="Mateman C."/>
            <person name="Pijl A.S."/>
            <person name="de Ridder D."/>
            <person name="Groenen M.A."/>
            <person name="Visser M.E."/>
            <person name="Megens H.J."/>
        </authorList>
    </citation>
    <scope>NUCLEOTIDE SEQUENCE [LARGE SCALE GENOMIC DNA]</scope>
    <source>
        <strain evidence="1">WM2013NL</strain>
        <tissue evidence="1">Head and thorax</tissue>
    </source>
</reference>
<protein>
    <submittedName>
        <fullName evidence="1">Bm-brown protein</fullName>
    </submittedName>
</protein>
<feature type="non-terminal residue" evidence="1">
    <location>
        <position position="131"/>
    </location>
</feature>
<gene>
    <name evidence="1" type="ORF">OBRU01_08482</name>
</gene>
<dbReference type="Proteomes" id="UP000037510">
    <property type="component" value="Unassembled WGS sequence"/>
</dbReference>
<organism evidence="1 2">
    <name type="scientific">Operophtera brumata</name>
    <name type="common">Winter moth</name>
    <name type="synonym">Phalaena brumata</name>
    <dbReference type="NCBI Taxonomy" id="104452"/>
    <lineage>
        <taxon>Eukaryota</taxon>
        <taxon>Metazoa</taxon>
        <taxon>Ecdysozoa</taxon>
        <taxon>Arthropoda</taxon>
        <taxon>Hexapoda</taxon>
        <taxon>Insecta</taxon>
        <taxon>Pterygota</taxon>
        <taxon>Neoptera</taxon>
        <taxon>Endopterygota</taxon>
        <taxon>Lepidoptera</taxon>
        <taxon>Glossata</taxon>
        <taxon>Ditrysia</taxon>
        <taxon>Geometroidea</taxon>
        <taxon>Geometridae</taxon>
        <taxon>Larentiinae</taxon>
        <taxon>Operophtera</taxon>
    </lineage>
</organism>
<sequence length="131" mass="14825">MGDVMPCADLPLFLMSGAFLRISSMPTWLYPMKFVSHFYYAMDAISNIYWRQISEIANKGEEHEVLLFLVFTYRVWSFHSCTPLYLGVAVQLPSKATQFVHNNCCKQIVVRQRARWLSHSDGSGAAAAAVA</sequence>
<dbReference type="AlphaFoldDB" id="A0A0L7LHB4"/>
<evidence type="ECO:0000313" key="2">
    <source>
        <dbReference type="Proteomes" id="UP000037510"/>
    </source>
</evidence>
<dbReference type="EMBL" id="JTDY01001127">
    <property type="protein sequence ID" value="KOB74795.1"/>
    <property type="molecule type" value="Genomic_DNA"/>
</dbReference>
<evidence type="ECO:0000313" key="1">
    <source>
        <dbReference type="EMBL" id="KOB74795.1"/>
    </source>
</evidence>